<comment type="caution">
    <text evidence="1">The sequence shown here is derived from an EMBL/GenBank/DDBJ whole genome shotgun (WGS) entry which is preliminary data.</text>
</comment>
<dbReference type="AlphaFoldDB" id="A0A4Y9ZAG0"/>
<name>A0A4Y9ZAG0_9AGAM</name>
<dbReference type="EMBL" id="SEOQ01000080">
    <property type="protein sequence ID" value="TFY70833.1"/>
    <property type="molecule type" value="Genomic_DNA"/>
</dbReference>
<evidence type="ECO:0000313" key="2">
    <source>
        <dbReference type="Proteomes" id="UP000298327"/>
    </source>
</evidence>
<gene>
    <name evidence="1" type="ORF">EVG20_g2178</name>
</gene>
<accession>A0A4Y9ZAG0</accession>
<dbReference type="Proteomes" id="UP000298327">
    <property type="component" value="Unassembled WGS sequence"/>
</dbReference>
<sequence length="287" mass="31954">MGYPLALVVSGYGWLGSLRRHSALESLSFISDIGPAVFDSYDLNPGQVSTLRTLRIGNSRLKMGPASPALFPNLTHLTIRRREDQYPLEDVYKTDPMDILALLEGSARLEDISLDDDIRSMELKVLPPPTRTIDLPFLRRIGVRWGDGLLLLQHLSWPPSAYVGLYGSVEGEMVEGTYEMKCIEDDDISHLASHVRADPDAPIEAIEFEKYNDVLCVAGLQNRSVRFLLDLVTWDFTGTDHTLGAIGRALPLSDVQTAKTSLRTFAQPMLSILCFLQCLPQLQNLIV</sequence>
<organism evidence="1 2">
    <name type="scientific">Dentipellis fragilis</name>
    <dbReference type="NCBI Taxonomy" id="205917"/>
    <lineage>
        <taxon>Eukaryota</taxon>
        <taxon>Fungi</taxon>
        <taxon>Dikarya</taxon>
        <taxon>Basidiomycota</taxon>
        <taxon>Agaricomycotina</taxon>
        <taxon>Agaricomycetes</taxon>
        <taxon>Russulales</taxon>
        <taxon>Hericiaceae</taxon>
        <taxon>Dentipellis</taxon>
    </lineage>
</organism>
<protein>
    <submittedName>
        <fullName evidence="1">Uncharacterized protein</fullName>
    </submittedName>
</protein>
<keyword evidence="2" id="KW-1185">Reference proteome</keyword>
<reference evidence="1 2" key="1">
    <citation type="submission" date="2019-02" db="EMBL/GenBank/DDBJ databases">
        <title>Genome sequencing of the rare red list fungi Dentipellis fragilis.</title>
        <authorList>
            <person name="Buettner E."/>
            <person name="Kellner H."/>
        </authorList>
    </citation>
    <scope>NUCLEOTIDE SEQUENCE [LARGE SCALE GENOMIC DNA]</scope>
    <source>
        <strain evidence="1 2">DSM 105465</strain>
    </source>
</reference>
<evidence type="ECO:0000313" key="1">
    <source>
        <dbReference type="EMBL" id="TFY70833.1"/>
    </source>
</evidence>
<proteinExistence type="predicted"/>